<evidence type="ECO:0000256" key="15">
    <source>
        <dbReference type="RuleBase" id="RU003357"/>
    </source>
</evidence>
<dbReference type="PROSITE" id="PS52016">
    <property type="entry name" value="TONB_DEPENDENT_REC_3"/>
    <property type="match status" value="1"/>
</dbReference>
<dbReference type="EMBL" id="QTJV01000008">
    <property type="protein sequence ID" value="RFM32934.1"/>
    <property type="molecule type" value="Genomic_DNA"/>
</dbReference>
<evidence type="ECO:0000256" key="5">
    <source>
        <dbReference type="ARBA" id="ARBA00022496"/>
    </source>
</evidence>
<feature type="signal peptide" evidence="16">
    <location>
        <begin position="1"/>
        <end position="29"/>
    </location>
</feature>
<evidence type="ECO:0000256" key="8">
    <source>
        <dbReference type="ARBA" id="ARBA00023004"/>
    </source>
</evidence>
<evidence type="ECO:0000256" key="13">
    <source>
        <dbReference type="ARBA" id="ARBA00023237"/>
    </source>
</evidence>
<evidence type="ECO:0000256" key="11">
    <source>
        <dbReference type="ARBA" id="ARBA00023136"/>
    </source>
</evidence>
<dbReference type="AlphaFoldDB" id="A0A3E1NYJ6"/>
<dbReference type="SUPFAM" id="SSF49464">
    <property type="entry name" value="Carboxypeptidase regulatory domain-like"/>
    <property type="match status" value="1"/>
</dbReference>
<evidence type="ECO:0000256" key="1">
    <source>
        <dbReference type="ARBA" id="ARBA00004571"/>
    </source>
</evidence>
<dbReference type="PANTHER" id="PTHR32552">
    <property type="entry name" value="FERRICHROME IRON RECEPTOR-RELATED"/>
    <property type="match status" value="1"/>
</dbReference>
<keyword evidence="3 14" id="KW-0813">Transport</keyword>
<dbReference type="Gene3D" id="2.60.40.1120">
    <property type="entry name" value="Carboxypeptidase-like, regulatory domain"/>
    <property type="match status" value="1"/>
</dbReference>
<evidence type="ECO:0000256" key="2">
    <source>
        <dbReference type="ARBA" id="ARBA00009810"/>
    </source>
</evidence>
<evidence type="ECO:0000313" key="19">
    <source>
        <dbReference type="EMBL" id="RFM32934.1"/>
    </source>
</evidence>
<keyword evidence="20" id="KW-1185">Reference proteome</keyword>
<dbReference type="InterPro" id="IPR037066">
    <property type="entry name" value="Plug_dom_sf"/>
</dbReference>
<evidence type="ECO:0000256" key="14">
    <source>
        <dbReference type="PROSITE-ProRule" id="PRU01360"/>
    </source>
</evidence>
<dbReference type="SUPFAM" id="SSF56935">
    <property type="entry name" value="Porins"/>
    <property type="match status" value="1"/>
</dbReference>
<dbReference type="InterPro" id="IPR010917">
    <property type="entry name" value="TonB_rcpt_CS"/>
</dbReference>
<dbReference type="GO" id="GO:0015891">
    <property type="term" value="P:siderophore transport"/>
    <property type="evidence" value="ECO:0007669"/>
    <property type="project" value="InterPro"/>
</dbReference>
<evidence type="ECO:0000256" key="7">
    <source>
        <dbReference type="ARBA" id="ARBA00022729"/>
    </source>
</evidence>
<protein>
    <submittedName>
        <fullName evidence="19">TonB-dependent siderophore receptor</fullName>
    </submittedName>
</protein>
<keyword evidence="4 14" id="KW-1134">Transmembrane beta strand</keyword>
<dbReference type="OrthoDB" id="9775095at2"/>
<dbReference type="InterPro" id="IPR000531">
    <property type="entry name" value="Beta-barrel_TonB"/>
</dbReference>
<dbReference type="InterPro" id="IPR036942">
    <property type="entry name" value="Beta-barrel_TonB_sf"/>
</dbReference>
<dbReference type="Pfam" id="PF13715">
    <property type="entry name" value="CarbopepD_reg_2"/>
    <property type="match status" value="1"/>
</dbReference>
<dbReference type="Proteomes" id="UP000261174">
    <property type="component" value="Unassembled WGS sequence"/>
</dbReference>
<feature type="chain" id="PRO_5017814419" evidence="16">
    <location>
        <begin position="30"/>
        <end position="801"/>
    </location>
</feature>
<dbReference type="InterPro" id="IPR008969">
    <property type="entry name" value="CarboxyPept-like_regulatory"/>
</dbReference>
<organism evidence="19 20">
    <name type="scientific">Chitinophaga silvisoli</name>
    <dbReference type="NCBI Taxonomy" id="2291814"/>
    <lineage>
        <taxon>Bacteria</taxon>
        <taxon>Pseudomonadati</taxon>
        <taxon>Bacteroidota</taxon>
        <taxon>Chitinophagia</taxon>
        <taxon>Chitinophagales</taxon>
        <taxon>Chitinophagaceae</taxon>
        <taxon>Chitinophaga</taxon>
    </lineage>
</organism>
<dbReference type="InterPro" id="IPR039426">
    <property type="entry name" value="TonB-dep_rcpt-like"/>
</dbReference>
<dbReference type="InterPro" id="IPR012910">
    <property type="entry name" value="Plug_dom"/>
</dbReference>
<keyword evidence="12 19" id="KW-0675">Receptor</keyword>
<evidence type="ECO:0000256" key="6">
    <source>
        <dbReference type="ARBA" id="ARBA00022692"/>
    </source>
</evidence>
<comment type="subcellular location">
    <subcellularLocation>
        <location evidence="1 14">Cell outer membrane</location>
        <topology evidence="1 14">Multi-pass membrane protein</topology>
    </subcellularLocation>
</comment>
<keyword evidence="6 14" id="KW-0812">Transmembrane</keyword>
<dbReference type="InterPro" id="IPR010105">
    <property type="entry name" value="TonB_sidphr_rcpt"/>
</dbReference>
<dbReference type="Pfam" id="PF07715">
    <property type="entry name" value="Plug"/>
    <property type="match status" value="1"/>
</dbReference>
<dbReference type="NCBIfam" id="TIGR01783">
    <property type="entry name" value="TonB-siderophor"/>
    <property type="match status" value="1"/>
</dbReference>
<dbReference type="GO" id="GO:0009279">
    <property type="term" value="C:cell outer membrane"/>
    <property type="evidence" value="ECO:0007669"/>
    <property type="project" value="UniProtKB-SubCell"/>
</dbReference>
<feature type="domain" description="TonB-dependent receptor-like beta-barrel" evidence="17">
    <location>
        <begin position="342"/>
        <end position="763"/>
    </location>
</feature>
<feature type="domain" description="TonB-dependent receptor plug" evidence="18">
    <location>
        <begin position="144"/>
        <end position="242"/>
    </location>
</feature>
<keyword evidence="7 16" id="KW-0732">Signal</keyword>
<evidence type="ECO:0000256" key="9">
    <source>
        <dbReference type="ARBA" id="ARBA00023065"/>
    </source>
</evidence>
<reference evidence="19 20" key="1">
    <citation type="submission" date="2018-08" db="EMBL/GenBank/DDBJ databases">
        <title>Chitinophaga sp. K20C18050901, a novel bacterium isolated from forest soil.</title>
        <authorList>
            <person name="Wang C."/>
        </authorList>
    </citation>
    <scope>NUCLEOTIDE SEQUENCE [LARGE SCALE GENOMIC DNA]</scope>
    <source>
        <strain evidence="19 20">K20C18050901</strain>
    </source>
</reference>
<comment type="caution">
    <text evidence="19">The sequence shown here is derived from an EMBL/GenBank/DDBJ whole genome shotgun (WGS) entry which is preliminary data.</text>
</comment>
<dbReference type="PANTHER" id="PTHR32552:SF68">
    <property type="entry name" value="FERRICHROME OUTER MEMBRANE TRANSPORTER_PHAGE RECEPTOR"/>
    <property type="match status" value="1"/>
</dbReference>
<evidence type="ECO:0000256" key="3">
    <source>
        <dbReference type="ARBA" id="ARBA00022448"/>
    </source>
</evidence>
<evidence type="ECO:0000259" key="17">
    <source>
        <dbReference type="Pfam" id="PF00593"/>
    </source>
</evidence>
<evidence type="ECO:0000256" key="12">
    <source>
        <dbReference type="ARBA" id="ARBA00023170"/>
    </source>
</evidence>
<keyword evidence="8" id="KW-0408">Iron</keyword>
<dbReference type="Gene3D" id="2.40.170.20">
    <property type="entry name" value="TonB-dependent receptor, beta-barrel domain"/>
    <property type="match status" value="1"/>
</dbReference>
<evidence type="ECO:0000313" key="20">
    <source>
        <dbReference type="Proteomes" id="UP000261174"/>
    </source>
</evidence>
<keyword evidence="11 14" id="KW-0472">Membrane</keyword>
<accession>A0A3E1NYJ6</accession>
<dbReference type="RefSeq" id="WP_116855370.1">
    <property type="nucleotide sequence ID" value="NZ_QTJV01000008.1"/>
</dbReference>
<keyword evidence="13 14" id="KW-0998">Cell outer membrane</keyword>
<sequence>MTHFFARYTITTTVLFSLLLCSFTNIAKADEILSAIKGKVITADGQAAPFVTVQIKGTGRGIVTDQNGEFIFKKIKPGSYTVQVSLIGYETVSQEVVVEEDKVAHISIQLNATNQQMKEVVVVADGNNYKVSQPSPTLRITTPLKDVPQSIEVLTAGTIRDQQIFDMQEDVSRNISGGMRIGHWDIYTKMQARGSQLTAFRNGMNVVSSPWSPLTEDMSMVDRIEVIKGPAGFMLSSGEPSGLYNVVTKKPTGLKNNNEVALTVGSFNSYRGTLDLDGKLSKDGRLLYRLNVMGTQRDSHRDYEFNNRYSIAPVIKYLVDDRTSVTLEYNRQFVQEQVIGSNYAFSRKGYADLPINFTTADPKLDPTKITDQSLTGTFEHKFNDNWKFTAQIAYLHYDQKGQSMWPSYFSSFNDSLLQRNIGIWDALAINRTGQMFVNGKFQTGSITHNILAAVDMKRSQYWADWNQSQPLGDTTFNIYKPTYNNVTQPVWDRSKNIRVTGVEYDYGYYTEYLQDELGFLDNTLRVTLAGRYTTNVYNTPYAITKNESKFTPRVGLSYSIDNSLSAYFVYDEVFMQNGGTDWEGKTFKPLTGSNIELGVKKNWFGDRLSTNVAVYQIVKNNVLAADLEHESPTAGFIYSRTNGQQKIKGVEVDVKGQLAPGLNVLINYAYTDGQVTKDAYANLVGNYISGTAKHIQNSWVNYRVNSGVLTGLGIFAGYQWQIGRIAGQVYDKSENFLPDYFRLDAGIGYSINRFDIKMNVNNVLNKYLYTGAPSYDNNGNHIYYWQAEAGRNLRVSTSYRF</sequence>
<dbReference type="CDD" id="cd01347">
    <property type="entry name" value="ligand_gated_channel"/>
    <property type="match status" value="1"/>
</dbReference>
<dbReference type="GO" id="GO:0038023">
    <property type="term" value="F:signaling receptor activity"/>
    <property type="evidence" value="ECO:0007669"/>
    <property type="project" value="InterPro"/>
</dbReference>
<name>A0A3E1NYJ6_9BACT</name>
<keyword evidence="5" id="KW-0410">Iron transport</keyword>
<dbReference type="GO" id="GO:0015344">
    <property type="term" value="F:siderophore uptake transmembrane transporter activity"/>
    <property type="evidence" value="ECO:0007669"/>
    <property type="project" value="TreeGrafter"/>
</dbReference>
<gene>
    <name evidence="19" type="ORF">DXN04_21090</name>
</gene>
<dbReference type="PROSITE" id="PS01156">
    <property type="entry name" value="TONB_DEPENDENT_REC_2"/>
    <property type="match status" value="1"/>
</dbReference>
<comment type="similarity">
    <text evidence="2 14 15">Belongs to the TonB-dependent receptor family.</text>
</comment>
<dbReference type="Gene3D" id="2.170.130.10">
    <property type="entry name" value="TonB-dependent receptor, plug domain"/>
    <property type="match status" value="1"/>
</dbReference>
<evidence type="ECO:0000256" key="10">
    <source>
        <dbReference type="ARBA" id="ARBA00023077"/>
    </source>
</evidence>
<evidence type="ECO:0000256" key="16">
    <source>
        <dbReference type="SAM" id="SignalP"/>
    </source>
</evidence>
<dbReference type="Pfam" id="PF00593">
    <property type="entry name" value="TonB_dep_Rec_b-barrel"/>
    <property type="match status" value="1"/>
</dbReference>
<evidence type="ECO:0000259" key="18">
    <source>
        <dbReference type="Pfam" id="PF07715"/>
    </source>
</evidence>
<proteinExistence type="inferred from homology"/>
<evidence type="ECO:0000256" key="4">
    <source>
        <dbReference type="ARBA" id="ARBA00022452"/>
    </source>
</evidence>
<keyword evidence="10 15" id="KW-0798">TonB box</keyword>
<keyword evidence="9" id="KW-0406">Ion transport</keyword>